<comment type="caution">
    <text evidence="5">The sequence shown here is derived from an EMBL/GenBank/DDBJ whole genome shotgun (WGS) entry which is preliminary data.</text>
</comment>
<dbReference type="GO" id="GO:0005634">
    <property type="term" value="C:nucleus"/>
    <property type="evidence" value="ECO:0007669"/>
    <property type="project" value="UniProtKB-SubCell"/>
</dbReference>
<dbReference type="GO" id="GO:0000793">
    <property type="term" value="C:condensed chromosome"/>
    <property type="evidence" value="ECO:0007669"/>
    <property type="project" value="TreeGrafter"/>
</dbReference>
<evidence type="ECO:0000256" key="3">
    <source>
        <dbReference type="ARBA" id="ARBA00074730"/>
    </source>
</evidence>
<organism evidence="5 6">
    <name type="scientific">Geodia barretti</name>
    <name type="common">Barrett's horny sponge</name>
    <dbReference type="NCBI Taxonomy" id="519541"/>
    <lineage>
        <taxon>Eukaryota</taxon>
        <taxon>Metazoa</taxon>
        <taxon>Porifera</taxon>
        <taxon>Demospongiae</taxon>
        <taxon>Heteroscleromorpha</taxon>
        <taxon>Tetractinellida</taxon>
        <taxon>Astrophorina</taxon>
        <taxon>Geodiidae</taxon>
        <taxon>Geodia</taxon>
    </lineage>
</organism>
<keyword evidence="2" id="KW-0539">Nucleus</keyword>
<evidence type="ECO:0000256" key="4">
    <source>
        <dbReference type="ARBA" id="ARBA00079764"/>
    </source>
</evidence>
<dbReference type="Pfam" id="PF02961">
    <property type="entry name" value="SAM_BAF"/>
    <property type="match status" value="1"/>
</dbReference>
<sequence length="89" mass="10110">MSTSQKHDNFVGKPMGNKDVTELAGIGPVLRANLSNKGYDKAYLVLGQFLVFYKNKELFKVWLHVTCGANAEQQQDCFECINQWCTQHL</sequence>
<protein>
    <recommendedName>
        <fullName evidence="3">Barrier-to-autointegration factor-like protein</fullName>
    </recommendedName>
    <alternativeName>
        <fullName evidence="4">Barrier-to-autointegration factor 2</fullName>
    </alternativeName>
</protein>
<comment type="subcellular location">
    <subcellularLocation>
        <location evidence="1">Nucleus</location>
    </subcellularLocation>
</comment>
<gene>
    <name evidence="5" type="ORF">GBAR_LOCUS24916</name>
</gene>
<dbReference type="EMBL" id="CASHTH010003441">
    <property type="protein sequence ID" value="CAI8045027.1"/>
    <property type="molecule type" value="Genomic_DNA"/>
</dbReference>
<evidence type="ECO:0000256" key="2">
    <source>
        <dbReference type="ARBA" id="ARBA00023242"/>
    </source>
</evidence>
<dbReference type="InterPro" id="IPR036617">
    <property type="entry name" value="BAF_sf"/>
</dbReference>
<dbReference type="GO" id="GO:0051276">
    <property type="term" value="P:chromosome organization"/>
    <property type="evidence" value="ECO:0007669"/>
    <property type="project" value="TreeGrafter"/>
</dbReference>
<proteinExistence type="predicted"/>
<dbReference type="SMART" id="SM01023">
    <property type="entry name" value="BAF"/>
    <property type="match status" value="1"/>
</dbReference>
<evidence type="ECO:0000256" key="1">
    <source>
        <dbReference type="ARBA" id="ARBA00004123"/>
    </source>
</evidence>
<dbReference type="Proteomes" id="UP001174909">
    <property type="component" value="Unassembled WGS sequence"/>
</dbReference>
<name>A0AA35XBS2_GEOBA</name>
<dbReference type="Gene3D" id="1.10.150.40">
    <property type="entry name" value="Barrier-to-autointegration factor, BAF"/>
    <property type="match status" value="1"/>
</dbReference>
<evidence type="ECO:0000313" key="6">
    <source>
        <dbReference type="Proteomes" id="UP001174909"/>
    </source>
</evidence>
<dbReference type="PANTHER" id="PTHR47507">
    <property type="entry name" value="BARRIER TO AUTOINTEGRATION FACTOR 2"/>
    <property type="match status" value="1"/>
</dbReference>
<keyword evidence="6" id="KW-1185">Reference proteome</keyword>
<dbReference type="SUPFAM" id="SSF47798">
    <property type="entry name" value="Barrier-to-autointegration factor, BAF"/>
    <property type="match status" value="1"/>
</dbReference>
<dbReference type="InterPro" id="IPR051387">
    <property type="entry name" value="BAF"/>
</dbReference>
<dbReference type="PANTHER" id="PTHR47507:SF6">
    <property type="entry name" value="BARRIER-TO-AUTOINTEGRATION FACTOR"/>
    <property type="match status" value="1"/>
</dbReference>
<dbReference type="AlphaFoldDB" id="A0AA35XBS2"/>
<dbReference type="InterPro" id="IPR004122">
    <property type="entry name" value="BAF_prot"/>
</dbReference>
<dbReference type="FunFam" id="1.10.150.40:FF:000002">
    <property type="entry name" value="Barrier to autointegration factor 2"/>
    <property type="match status" value="1"/>
</dbReference>
<accession>A0AA35XBS2</accession>
<dbReference type="GO" id="GO:0003677">
    <property type="term" value="F:DNA binding"/>
    <property type="evidence" value="ECO:0007669"/>
    <property type="project" value="InterPro"/>
</dbReference>
<evidence type="ECO:0000313" key="5">
    <source>
        <dbReference type="EMBL" id="CAI8045027.1"/>
    </source>
</evidence>
<reference evidence="5" key="1">
    <citation type="submission" date="2023-03" db="EMBL/GenBank/DDBJ databases">
        <authorList>
            <person name="Steffen K."/>
            <person name="Cardenas P."/>
        </authorList>
    </citation>
    <scope>NUCLEOTIDE SEQUENCE</scope>
</reference>